<sequence length="115" mass="12784">MTLIAFLEKIKHNPTSVTFADTIAIIEKYYNFSPTAFVNGQQHNAAGENSGSCQLFAFAKIQQLNESETLACFGAYYFDDVLNNPTGNNHQNIRNFMQTGWKGIAFEGIALTLKP</sequence>
<dbReference type="AlphaFoldDB" id="A0A543G2N4"/>
<dbReference type="Pfam" id="PF08888">
    <property type="entry name" value="HopJ"/>
    <property type="match status" value="1"/>
</dbReference>
<reference evidence="1 2" key="1">
    <citation type="submission" date="2019-06" db="EMBL/GenBank/DDBJ databases">
        <title>Genomic Encyclopedia of Archaeal and Bacterial Type Strains, Phase II (KMG-II): from individual species to whole genera.</title>
        <authorList>
            <person name="Goeker M."/>
        </authorList>
    </citation>
    <scope>NUCLEOTIDE SEQUENCE [LARGE SCALE GENOMIC DNA]</scope>
    <source>
        <strain evidence="1 2">DSM 24789</strain>
    </source>
</reference>
<dbReference type="Proteomes" id="UP000320773">
    <property type="component" value="Unassembled WGS sequence"/>
</dbReference>
<proteinExistence type="predicted"/>
<dbReference type="RefSeq" id="WP_089080896.1">
    <property type="nucleotide sequence ID" value="NZ_VFPJ01000001.1"/>
</dbReference>
<dbReference type="EMBL" id="VFPJ01000001">
    <property type="protein sequence ID" value="TQM40360.1"/>
    <property type="molecule type" value="Genomic_DNA"/>
</dbReference>
<organism evidence="1 2">
    <name type="scientific">Flavobacterium branchiophilum</name>
    <dbReference type="NCBI Taxonomy" id="55197"/>
    <lineage>
        <taxon>Bacteria</taxon>
        <taxon>Pseudomonadati</taxon>
        <taxon>Bacteroidota</taxon>
        <taxon>Flavobacteriia</taxon>
        <taxon>Flavobacteriales</taxon>
        <taxon>Flavobacteriaceae</taxon>
        <taxon>Flavobacterium</taxon>
    </lineage>
</organism>
<accession>A0A543G2N4</accession>
<comment type="caution">
    <text evidence="1">The sequence shown here is derived from an EMBL/GenBank/DDBJ whole genome shotgun (WGS) entry which is preliminary data.</text>
</comment>
<name>A0A543G2N4_9FLAO</name>
<dbReference type="Gene3D" id="3.20.160.10">
    <property type="entry name" value="vpa0580 domain like"/>
    <property type="match status" value="1"/>
</dbReference>
<dbReference type="InterPro" id="IPR014984">
    <property type="entry name" value="HopJ"/>
</dbReference>
<dbReference type="InterPro" id="IPR038604">
    <property type="entry name" value="HopJ_sf"/>
</dbReference>
<protein>
    <submittedName>
        <fullName evidence="1">HopJ type III effector protein</fullName>
    </submittedName>
</protein>
<evidence type="ECO:0000313" key="1">
    <source>
        <dbReference type="EMBL" id="TQM40360.1"/>
    </source>
</evidence>
<gene>
    <name evidence="1" type="ORF">BC670_1243</name>
</gene>
<evidence type="ECO:0000313" key="2">
    <source>
        <dbReference type="Proteomes" id="UP000320773"/>
    </source>
</evidence>